<dbReference type="Gene3D" id="3.30.420.40">
    <property type="match status" value="1"/>
</dbReference>
<sequence length="76" mass="8121">MGLTPLEGLIMGTRSGDIDPAIISYVAKQKMMSEDAITALLSSASGLKGLTGSSDMREVQQRFLQHDEQAVLAINL</sequence>
<keyword evidence="3" id="KW-0418">Kinase</keyword>
<dbReference type="GO" id="GO:0008776">
    <property type="term" value="F:acetate kinase activity"/>
    <property type="evidence" value="ECO:0007669"/>
    <property type="project" value="TreeGrafter"/>
</dbReference>
<evidence type="ECO:0000313" key="6">
    <source>
        <dbReference type="EMBL" id="CAF3588590.1"/>
    </source>
</evidence>
<protein>
    <recommendedName>
        <fullName evidence="8">Acetate kinase</fullName>
    </recommendedName>
</protein>
<evidence type="ECO:0008006" key="8">
    <source>
        <dbReference type="Google" id="ProtNLM"/>
    </source>
</evidence>
<name>A0A8S2H7K8_9BILA</name>
<organism evidence="6 7">
    <name type="scientific">Didymodactylos carnosus</name>
    <dbReference type="NCBI Taxonomy" id="1234261"/>
    <lineage>
        <taxon>Eukaryota</taxon>
        <taxon>Metazoa</taxon>
        <taxon>Spiralia</taxon>
        <taxon>Gnathifera</taxon>
        <taxon>Rotifera</taxon>
        <taxon>Eurotatoria</taxon>
        <taxon>Bdelloidea</taxon>
        <taxon>Philodinida</taxon>
        <taxon>Philodinidae</taxon>
        <taxon>Didymodactylos</taxon>
    </lineage>
</organism>
<dbReference type="InterPro" id="IPR043129">
    <property type="entry name" value="ATPase_NBD"/>
</dbReference>
<dbReference type="PANTHER" id="PTHR21060">
    <property type="entry name" value="ACETATE KINASE"/>
    <property type="match status" value="1"/>
</dbReference>
<keyword evidence="2" id="KW-0547">Nucleotide-binding</keyword>
<dbReference type="GO" id="GO:0006083">
    <property type="term" value="P:acetate metabolic process"/>
    <property type="evidence" value="ECO:0007669"/>
    <property type="project" value="TreeGrafter"/>
</dbReference>
<reference evidence="6" key="1">
    <citation type="submission" date="2021-02" db="EMBL/GenBank/DDBJ databases">
        <authorList>
            <person name="Nowell W R."/>
        </authorList>
    </citation>
    <scope>NUCLEOTIDE SEQUENCE</scope>
</reference>
<dbReference type="EMBL" id="CAJNOK010001311">
    <property type="protein sequence ID" value="CAF0804969.1"/>
    <property type="molecule type" value="Genomic_DNA"/>
</dbReference>
<dbReference type="GO" id="GO:0005524">
    <property type="term" value="F:ATP binding"/>
    <property type="evidence" value="ECO:0007669"/>
    <property type="project" value="UniProtKB-KW"/>
</dbReference>
<gene>
    <name evidence="5" type="ORF">OVA965_LOCUS4848</name>
    <name evidence="6" type="ORF">TMI583_LOCUS4846</name>
</gene>
<dbReference type="PANTHER" id="PTHR21060:SF15">
    <property type="entry name" value="ACETATE KINASE-RELATED"/>
    <property type="match status" value="1"/>
</dbReference>
<dbReference type="EMBL" id="CAJOBA010001311">
    <property type="protein sequence ID" value="CAF3588590.1"/>
    <property type="molecule type" value="Genomic_DNA"/>
</dbReference>
<dbReference type="Proteomes" id="UP000677228">
    <property type="component" value="Unassembled WGS sequence"/>
</dbReference>
<evidence type="ECO:0000313" key="5">
    <source>
        <dbReference type="EMBL" id="CAF0804969.1"/>
    </source>
</evidence>
<proteinExistence type="predicted"/>
<dbReference type="InterPro" id="IPR000890">
    <property type="entry name" value="Aliphatic_acid_kin_short-chain"/>
</dbReference>
<dbReference type="AlphaFoldDB" id="A0A8S2H7K8"/>
<accession>A0A8S2H7K8</accession>
<evidence type="ECO:0000256" key="4">
    <source>
        <dbReference type="ARBA" id="ARBA00022840"/>
    </source>
</evidence>
<evidence type="ECO:0000256" key="1">
    <source>
        <dbReference type="ARBA" id="ARBA00022679"/>
    </source>
</evidence>
<comment type="caution">
    <text evidence="6">The sequence shown here is derived from an EMBL/GenBank/DDBJ whole genome shotgun (WGS) entry which is preliminary data.</text>
</comment>
<evidence type="ECO:0000256" key="2">
    <source>
        <dbReference type="ARBA" id="ARBA00022741"/>
    </source>
</evidence>
<evidence type="ECO:0000256" key="3">
    <source>
        <dbReference type="ARBA" id="ARBA00022777"/>
    </source>
</evidence>
<evidence type="ECO:0000313" key="7">
    <source>
        <dbReference type="Proteomes" id="UP000682733"/>
    </source>
</evidence>
<keyword evidence="1" id="KW-0808">Transferase</keyword>
<dbReference type="Proteomes" id="UP000682733">
    <property type="component" value="Unassembled WGS sequence"/>
</dbReference>
<dbReference type="SUPFAM" id="SSF53067">
    <property type="entry name" value="Actin-like ATPase domain"/>
    <property type="match status" value="1"/>
</dbReference>
<keyword evidence="4" id="KW-0067">ATP-binding</keyword>
<dbReference type="Pfam" id="PF00871">
    <property type="entry name" value="Acetate_kinase"/>
    <property type="match status" value="1"/>
</dbReference>